<feature type="transmembrane region" description="Helical" evidence="1">
    <location>
        <begin position="109"/>
        <end position="131"/>
    </location>
</feature>
<gene>
    <name evidence="3" type="ORF">ENM88_08630</name>
</gene>
<keyword evidence="1" id="KW-0472">Membrane</keyword>
<keyword evidence="1" id="KW-0812">Transmembrane</keyword>
<dbReference type="PANTHER" id="PTHR43229">
    <property type="entry name" value="NODULATION PROTEIN J"/>
    <property type="match status" value="1"/>
</dbReference>
<comment type="caution">
    <text evidence="3">The sequence shown here is derived from an EMBL/GenBank/DDBJ whole genome shotgun (WGS) entry which is preliminary data.</text>
</comment>
<dbReference type="InterPro" id="IPR047817">
    <property type="entry name" value="ABC2_TM_bact-type"/>
</dbReference>
<feature type="transmembrane region" description="Helical" evidence="1">
    <location>
        <begin position="250"/>
        <end position="273"/>
    </location>
</feature>
<feature type="transmembrane region" description="Helical" evidence="1">
    <location>
        <begin position="161"/>
        <end position="185"/>
    </location>
</feature>
<feature type="transmembrane region" description="Helical" evidence="1">
    <location>
        <begin position="25"/>
        <end position="50"/>
    </location>
</feature>
<feature type="domain" description="ABC transmembrane type-2" evidence="2">
    <location>
        <begin position="208"/>
        <end position="276"/>
    </location>
</feature>
<sequence>MRGDNLRALVRSLKRSLKDYTVEVYVWWFAYLPTELLNIALGLASWYYYTRFVVGPSGVGRAEWFLSYILLGIAIVPLLNIGIEQPETALRALYRGHVSTGGFRIPLWAYYYLAGVPRSVAAVSGFVFSLLQFSARAALYLLLGTHLFGAGLGPSANYAGAAFLCALGFLSCLGIGLLLANTFWLFIYKEDVHVNPFTWLVSTTATVLGGTYFPVEILPDWLKPISYSLPHVYVFEGLRKALLRGAALEALSYELAVLAAYAAISLPLGLVLLRKVEGYMVYKARKV</sequence>
<dbReference type="InterPro" id="IPR051784">
    <property type="entry name" value="Nod_factor_ABC_transporter"/>
</dbReference>
<protein>
    <submittedName>
        <fullName evidence="3">ABC transporter permease</fullName>
    </submittedName>
</protein>
<organism evidence="3">
    <name type="scientific">Thermofilum pendens</name>
    <dbReference type="NCBI Taxonomy" id="2269"/>
    <lineage>
        <taxon>Archaea</taxon>
        <taxon>Thermoproteota</taxon>
        <taxon>Thermoprotei</taxon>
        <taxon>Thermofilales</taxon>
        <taxon>Thermofilaceae</taxon>
        <taxon>Thermofilum</taxon>
    </lineage>
</organism>
<keyword evidence="1" id="KW-1133">Transmembrane helix</keyword>
<reference evidence="3" key="1">
    <citation type="journal article" date="2020" name="mSystems">
        <title>Genome- and Community-Level Interaction Insights into Carbon Utilization and Element Cycling Functions of Hydrothermarchaeota in Hydrothermal Sediment.</title>
        <authorList>
            <person name="Zhou Z."/>
            <person name="Liu Y."/>
            <person name="Xu W."/>
            <person name="Pan J."/>
            <person name="Luo Z.H."/>
            <person name="Li M."/>
        </authorList>
    </citation>
    <scope>NUCLEOTIDE SEQUENCE [LARGE SCALE GENOMIC DNA]</scope>
    <source>
        <strain evidence="3">SpSt-1125</strain>
    </source>
</reference>
<feature type="transmembrane region" description="Helical" evidence="1">
    <location>
        <begin position="138"/>
        <end position="155"/>
    </location>
</feature>
<evidence type="ECO:0000313" key="3">
    <source>
        <dbReference type="EMBL" id="HHP05788.1"/>
    </source>
</evidence>
<dbReference type="AlphaFoldDB" id="A0A7J3X9D6"/>
<proteinExistence type="predicted"/>
<dbReference type="PROSITE" id="PS51012">
    <property type="entry name" value="ABC_TM2"/>
    <property type="match status" value="1"/>
</dbReference>
<dbReference type="EMBL" id="DRZM01000235">
    <property type="protein sequence ID" value="HHP05788.1"/>
    <property type="molecule type" value="Genomic_DNA"/>
</dbReference>
<evidence type="ECO:0000256" key="1">
    <source>
        <dbReference type="SAM" id="Phobius"/>
    </source>
</evidence>
<dbReference type="PANTHER" id="PTHR43229:SF2">
    <property type="entry name" value="NODULATION PROTEIN J"/>
    <property type="match status" value="1"/>
</dbReference>
<evidence type="ECO:0000259" key="2">
    <source>
        <dbReference type="PROSITE" id="PS51012"/>
    </source>
</evidence>
<name>A0A7J3X9D6_THEPE</name>
<accession>A0A7J3X9D6</accession>
<feature type="transmembrane region" description="Helical" evidence="1">
    <location>
        <begin position="62"/>
        <end position="83"/>
    </location>
</feature>